<evidence type="ECO:0000313" key="4">
    <source>
        <dbReference type="EMBL" id="KLO06853.1"/>
    </source>
</evidence>
<organism evidence="4 5">
    <name type="scientific">Schizopora paradoxa</name>
    <dbReference type="NCBI Taxonomy" id="27342"/>
    <lineage>
        <taxon>Eukaryota</taxon>
        <taxon>Fungi</taxon>
        <taxon>Dikarya</taxon>
        <taxon>Basidiomycota</taxon>
        <taxon>Agaricomycotina</taxon>
        <taxon>Agaricomycetes</taxon>
        <taxon>Hymenochaetales</taxon>
        <taxon>Schizoporaceae</taxon>
        <taxon>Schizopora</taxon>
    </lineage>
</organism>
<dbReference type="Pfam" id="PF13359">
    <property type="entry name" value="DDE_Tnp_4"/>
    <property type="match status" value="1"/>
</dbReference>
<dbReference type="InterPro" id="IPR027806">
    <property type="entry name" value="HARBI1_dom"/>
</dbReference>
<reference evidence="4 5" key="1">
    <citation type="submission" date="2015-04" db="EMBL/GenBank/DDBJ databases">
        <title>Complete genome sequence of Schizopora paradoxa KUC8140, a cosmopolitan wood degrader in East Asia.</title>
        <authorList>
            <consortium name="DOE Joint Genome Institute"/>
            <person name="Min B."/>
            <person name="Park H."/>
            <person name="Jang Y."/>
            <person name="Kim J.-J."/>
            <person name="Kim K.H."/>
            <person name="Pangilinan J."/>
            <person name="Lipzen A."/>
            <person name="Riley R."/>
            <person name="Grigoriev I.V."/>
            <person name="Spatafora J.W."/>
            <person name="Choi I.-G."/>
        </authorList>
    </citation>
    <scope>NUCLEOTIDE SEQUENCE [LARGE SCALE GENOMIC DNA]</scope>
    <source>
        <strain evidence="4 5">KUC8140</strain>
    </source>
</reference>
<sequence length="435" mass="49452">MDPLDLCKAFFDTADDDNDDEDEDALAIATIFALGLEHGKQRRINRRNTHRLYLTRPQLMKNPRLGTPWQVLFESRSDRAFITTMGVDCDTFFKILEDGFSRSWNTTPIPRYDVEKVAVPRIHRRSLDAAGALGLVLHYLNSTMRETSLQQIFAIIPTTVSRYLRFALDILLDVLRRTHAARVAWPQSHDEFTELSDLIVARHSLLEGAFGFIDGLNLPVHTSSDPAIENATYNGWLHAHFVSSVLTFSPKGLIIACRLNAPGSWHDAKVAQGIFDKLRKDTPDGFFLVADTAFPRGARTIEGKIRAPLKQGQRLPSDPVKRAEVERFNRQLLSCRQAAEWGMRTLQGSFGRLRLPLDIGDDKARARLLEICVRLHNVRTTLVGINQIRNTYEPIWKDAEDDNMWDHFGDMLVTEIHAHDRVSRFHSDYSGEVVA</sequence>
<feature type="domain" description="DDE Tnp4" evidence="3">
    <location>
        <begin position="213"/>
        <end position="377"/>
    </location>
</feature>
<proteinExistence type="predicted"/>
<dbReference type="OrthoDB" id="78198at2759"/>
<dbReference type="GO" id="GO:0046872">
    <property type="term" value="F:metal ion binding"/>
    <property type="evidence" value="ECO:0007669"/>
    <property type="project" value="UniProtKB-KW"/>
</dbReference>
<protein>
    <recommendedName>
        <fullName evidence="3">DDE Tnp4 domain-containing protein</fullName>
    </recommendedName>
</protein>
<evidence type="ECO:0000256" key="1">
    <source>
        <dbReference type="ARBA" id="ARBA00001968"/>
    </source>
</evidence>
<dbReference type="PANTHER" id="PTHR48471">
    <property type="entry name" value="DDE TNP4 DOMAIN-CONTAINING PROTEIN"/>
    <property type="match status" value="1"/>
</dbReference>
<comment type="cofactor">
    <cofactor evidence="1">
        <name>a divalent metal cation</name>
        <dbReference type="ChEBI" id="CHEBI:60240"/>
    </cofactor>
</comment>
<dbReference type="InParanoid" id="A0A0H2RBG3"/>
<dbReference type="PANTHER" id="PTHR48471:SF1">
    <property type="entry name" value="DDE TNP4 DOMAIN-CONTAINING PROTEIN"/>
    <property type="match status" value="1"/>
</dbReference>
<keyword evidence="2" id="KW-0479">Metal-binding</keyword>
<gene>
    <name evidence="4" type="ORF">SCHPADRAFT_837453</name>
</gene>
<name>A0A0H2RBG3_9AGAM</name>
<dbReference type="AlphaFoldDB" id="A0A0H2RBG3"/>
<evidence type="ECO:0000313" key="5">
    <source>
        <dbReference type="Proteomes" id="UP000053477"/>
    </source>
</evidence>
<dbReference type="Proteomes" id="UP000053477">
    <property type="component" value="Unassembled WGS sequence"/>
</dbReference>
<evidence type="ECO:0000259" key="3">
    <source>
        <dbReference type="Pfam" id="PF13359"/>
    </source>
</evidence>
<accession>A0A0H2RBG3</accession>
<evidence type="ECO:0000256" key="2">
    <source>
        <dbReference type="ARBA" id="ARBA00022723"/>
    </source>
</evidence>
<dbReference type="EMBL" id="KQ086177">
    <property type="protein sequence ID" value="KLO06853.1"/>
    <property type="molecule type" value="Genomic_DNA"/>
</dbReference>
<keyword evidence="5" id="KW-1185">Reference proteome</keyword>